<sequence>MIPWLGSEIEFPPLSRALTRPNGLLCAGGDLSPQRLLQAYRHGIFPWYSEGEPLLWWSPDPRMVLIPSELRLSRSLRKRLRNHDYSVRCDNAFDDVMAACAAPRDGASGTWIVPEMQAAYGRLQRLGFAHSVETWIDGQLAGGLYGVAIGRAFYGESMFSRATDASKIALAHLARYLVHRKFAVVDCQMNTAHLASLGAREIPRDEFVAGLARWTSEGDAPARWPVDAMANLFRTATPIDA</sequence>
<evidence type="ECO:0000256" key="9">
    <source>
        <dbReference type="ARBA" id="ARBA00061535"/>
    </source>
</evidence>
<dbReference type="PANTHER" id="PTHR30098:SF2">
    <property type="entry name" value="LEUCYL_PHENYLALANYL-TRNA--PROTEIN TRANSFERASE"/>
    <property type="match status" value="1"/>
</dbReference>
<keyword evidence="3 15" id="KW-0808">Transferase</keyword>
<reference evidence="16" key="1">
    <citation type="submission" date="2020-10" db="EMBL/GenBank/DDBJ databases">
        <title>Connecting structure to function with the recovery of over 1000 high-quality activated sludge metagenome-assembled genomes encoding full-length rRNA genes using long-read sequencing.</title>
        <authorList>
            <person name="Singleton C.M."/>
            <person name="Petriglieri F."/>
            <person name="Kristensen J.M."/>
            <person name="Kirkegaard R.H."/>
            <person name="Michaelsen T.Y."/>
            <person name="Andersen M.H."/>
            <person name="Karst S.M."/>
            <person name="Dueholm M.S."/>
            <person name="Nielsen P.H."/>
            <person name="Albertsen M."/>
        </authorList>
    </citation>
    <scope>NUCLEOTIDE SEQUENCE</scope>
    <source>
        <strain evidence="16">Bjer_18-Q3-R1-45_BAT3C.347</strain>
    </source>
</reference>
<dbReference type="PANTHER" id="PTHR30098">
    <property type="entry name" value="LEUCYL/PHENYLALANYL-TRNA--PROTEIN TRANSFERASE"/>
    <property type="match status" value="1"/>
</dbReference>
<comment type="catalytic activity">
    <reaction evidence="5 15">
        <text>L-phenylalanyl-tRNA(Phe) + an N-terminal L-alpha-aminoacyl-[protein] = an N-terminal L-phenylalanyl-L-alpha-aminoacyl-[protein] + tRNA(Phe)</text>
        <dbReference type="Rhea" id="RHEA:43632"/>
        <dbReference type="Rhea" id="RHEA-COMP:9668"/>
        <dbReference type="Rhea" id="RHEA-COMP:9699"/>
        <dbReference type="Rhea" id="RHEA-COMP:10636"/>
        <dbReference type="Rhea" id="RHEA-COMP:10637"/>
        <dbReference type="ChEBI" id="CHEBI:78442"/>
        <dbReference type="ChEBI" id="CHEBI:78531"/>
        <dbReference type="ChEBI" id="CHEBI:78597"/>
        <dbReference type="ChEBI" id="CHEBI:83561"/>
        <dbReference type="EC" id="2.3.2.6"/>
    </reaction>
</comment>
<evidence type="ECO:0000256" key="12">
    <source>
        <dbReference type="ARBA" id="ARBA00077136"/>
    </source>
</evidence>
<comment type="catalytic activity">
    <reaction evidence="7 15">
        <text>N-terminal L-lysyl-[protein] + L-leucyl-tRNA(Leu) = N-terminal L-leucyl-L-lysyl-[protein] + tRNA(Leu) + H(+)</text>
        <dbReference type="Rhea" id="RHEA:12340"/>
        <dbReference type="Rhea" id="RHEA-COMP:9613"/>
        <dbReference type="Rhea" id="RHEA-COMP:9622"/>
        <dbReference type="Rhea" id="RHEA-COMP:12670"/>
        <dbReference type="Rhea" id="RHEA-COMP:12671"/>
        <dbReference type="ChEBI" id="CHEBI:15378"/>
        <dbReference type="ChEBI" id="CHEBI:65249"/>
        <dbReference type="ChEBI" id="CHEBI:78442"/>
        <dbReference type="ChEBI" id="CHEBI:78494"/>
        <dbReference type="ChEBI" id="CHEBI:133043"/>
        <dbReference type="EC" id="2.3.2.6"/>
    </reaction>
</comment>
<evidence type="ECO:0000313" key="16">
    <source>
        <dbReference type="EMBL" id="MBK6973339.1"/>
    </source>
</evidence>
<dbReference type="Pfam" id="PF03588">
    <property type="entry name" value="Leu_Phe_trans"/>
    <property type="match status" value="1"/>
</dbReference>
<evidence type="ECO:0000256" key="4">
    <source>
        <dbReference type="ARBA" id="ARBA00023315"/>
    </source>
</evidence>
<evidence type="ECO:0000256" key="3">
    <source>
        <dbReference type="ARBA" id="ARBA00022679"/>
    </source>
</evidence>
<comment type="subcellular location">
    <subcellularLocation>
        <location evidence="1 15">Cytoplasm</location>
    </subcellularLocation>
</comment>
<evidence type="ECO:0000256" key="6">
    <source>
        <dbReference type="ARBA" id="ARBA00050652"/>
    </source>
</evidence>
<name>A0A9D7E3D5_9PROT</name>
<evidence type="ECO:0000256" key="11">
    <source>
        <dbReference type="ARBA" id="ARBA00074372"/>
    </source>
</evidence>
<dbReference type="EC" id="2.3.2.6" evidence="10 15"/>
<accession>A0A9D7E3D5</accession>
<dbReference type="EMBL" id="JADJEV010000003">
    <property type="protein sequence ID" value="MBK6973339.1"/>
    <property type="molecule type" value="Genomic_DNA"/>
</dbReference>
<dbReference type="NCBIfam" id="TIGR00667">
    <property type="entry name" value="aat"/>
    <property type="match status" value="1"/>
</dbReference>
<proteinExistence type="inferred from homology"/>
<dbReference type="GO" id="GO:0008914">
    <property type="term" value="F:leucyl-tRNA--protein transferase activity"/>
    <property type="evidence" value="ECO:0007669"/>
    <property type="project" value="UniProtKB-UniRule"/>
</dbReference>
<evidence type="ECO:0000256" key="7">
    <source>
        <dbReference type="ARBA" id="ARBA00051538"/>
    </source>
</evidence>
<evidence type="ECO:0000256" key="2">
    <source>
        <dbReference type="ARBA" id="ARBA00022490"/>
    </source>
</evidence>
<comment type="catalytic activity">
    <reaction evidence="6 15">
        <text>N-terminal L-arginyl-[protein] + L-leucyl-tRNA(Leu) = N-terminal L-leucyl-L-arginyl-[protein] + tRNA(Leu) + H(+)</text>
        <dbReference type="Rhea" id="RHEA:50416"/>
        <dbReference type="Rhea" id="RHEA-COMP:9613"/>
        <dbReference type="Rhea" id="RHEA-COMP:9622"/>
        <dbReference type="Rhea" id="RHEA-COMP:12672"/>
        <dbReference type="Rhea" id="RHEA-COMP:12673"/>
        <dbReference type="ChEBI" id="CHEBI:15378"/>
        <dbReference type="ChEBI" id="CHEBI:64719"/>
        <dbReference type="ChEBI" id="CHEBI:78442"/>
        <dbReference type="ChEBI" id="CHEBI:78494"/>
        <dbReference type="ChEBI" id="CHEBI:133044"/>
        <dbReference type="EC" id="2.3.2.6"/>
    </reaction>
</comment>
<evidence type="ECO:0000256" key="15">
    <source>
        <dbReference type="HAMAP-Rule" id="MF_00688"/>
    </source>
</evidence>
<dbReference type="Gene3D" id="3.30.70.3550">
    <property type="entry name" value="Leucyl/phenylalanyl-tRNA-protein transferase, N-terminal domain"/>
    <property type="match status" value="1"/>
</dbReference>
<dbReference type="Gene3D" id="3.40.630.70">
    <property type="entry name" value="Leucyl/phenylalanyl-tRNA-protein transferase, C-terminal domain"/>
    <property type="match status" value="1"/>
</dbReference>
<dbReference type="InterPro" id="IPR042221">
    <property type="entry name" value="Leu/Phe-tRNA_Trfase_N"/>
</dbReference>
<evidence type="ECO:0000256" key="13">
    <source>
        <dbReference type="ARBA" id="ARBA00077165"/>
    </source>
</evidence>
<comment type="function">
    <text evidence="8 15">Functions in the N-end rule pathway of protein degradation where it conjugates Leu, Phe and, less efficiently, Met from aminoacyl-tRNAs to the N-termini of proteins containing an N-terminal arginine or lysine.</text>
</comment>
<dbReference type="HAMAP" id="MF_00688">
    <property type="entry name" value="Leu_Phe_trans"/>
    <property type="match status" value="1"/>
</dbReference>
<dbReference type="AlphaFoldDB" id="A0A9D7E3D5"/>
<keyword evidence="2 15" id="KW-0963">Cytoplasm</keyword>
<evidence type="ECO:0000256" key="10">
    <source>
        <dbReference type="ARBA" id="ARBA00066767"/>
    </source>
</evidence>
<gene>
    <name evidence="15" type="primary">aat</name>
    <name evidence="16" type="ORF">IPH26_10485</name>
</gene>
<evidence type="ECO:0000313" key="17">
    <source>
        <dbReference type="Proteomes" id="UP000807785"/>
    </source>
</evidence>
<dbReference type="GO" id="GO:0005737">
    <property type="term" value="C:cytoplasm"/>
    <property type="evidence" value="ECO:0007669"/>
    <property type="project" value="UniProtKB-SubCell"/>
</dbReference>
<dbReference type="InterPro" id="IPR042203">
    <property type="entry name" value="Leu/Phe-tRNA_Trfase_C"/>
</dbReference>
<dbReference type="InterPro" id="IPR004616">
    <property type="entry name" value="Leu/Phe-tRNA_Trfase"/>
</dbReference>
<evidence type="ECO:0000256" key="8">
    <source>
        <dbReference type="ARBA" id="ARBA00054043"/>
    </source>
</evidence>
<dbReference type="FunFam" id="3.30.70.3550:FF:000001">
    <property type="entry name" value="Leucyl/phenylalanyl-tRNA--protein transferase"/>
    <property type="match status" value="1"/>
</dbReference>
<evidence type="ECO:0000256" key="1">
    <source>
        <dbReference type="ARBA" id="ARBA00004496"/>
    </source>
</evidence>
<dbReference type="InterPro" id="IPR016181">
    <property type="entry name" value="Acyl_CoA_acyltransferase"/>
</dbReference>
<organism evidence="16 17">
    <name type="scientific">Candidatus Methylophosphatis roskildensis</name>
    <dbReference type="NCBI Taxonomy" id="2899263"/>
    <lineage>
        <taxon>Bacteria</taxon>
        <taxon>Pseudomonadati</taxon>
        <taxon>Pseudomonadota</taxon>
        <taxon>Betaproteobacteria</taxon>
        <taxon>Nitrosomonadales</taxon>
        <taxon>Sterolibacteriaceae</taxon>
        <taxon>Candidatus Methylophosphatis</taxon>
    </lineage>
</organism>
<evidence type="ECO:0000256" key="14">
    <source>
        <dbReference type="ARBA" id="ARBA00083640"/>
    </source>
</evidence>
<dbReference type="GO" id="GO:0030163">
    <property type="term" value="P:protein catabolic process"/>
    <property type="evidence" value="ECO:0007669"/>
    <property type="project" value="UniProtKB-UniRule"/>
</dbReference>
<dbReference type="SUPFAM" id="SSF55729">
    <property type="entry name" value="Acyl-CoA N-acyltransferases (Nat)"/>
    <property type="match status" value="1"/>
</dbReference>
<comment type="similarity">
    <text evidence="9 15">Belongs to the L/F-transferase family.</text>
</comment>
<comment type="caution">
    <text evidence="16">The sequence shown here is derived from an EMBL/GenBank/DDBJ whole genome shotgun (WGS) entry which is preliminary data.</text>
</comment>
<protein>
    <recommendedName>
        <fullName evidence="11 15">Leucyl/phenylalanyl-tRNA--protein transferase</fullName>
        <ecNumber evidence="10 15">2.3.2.6</ecNumber>
    </recommendedName>
    <alternativeName>
        <fullName evidence="12 15">L/F-transferase</fullName>
    </alternativeName>
    <alternativeName>
        <fullName evidence="13 15">Leucyltransferase</fullName>
    </alternativeName>
    <alternativeName>
        <fullName evidence="14 15">Phenyalanyltransferase</fullName>
    </alternativeName>
</protein>
<dbReference type="Proteomes" id="UP000807785">
    <property type="component" value="Unassembled WGS sequence"/>
</dbReference>
<keyword evidence="4 15" id="KW-0012">Acyltransferase</keyword>
<evidence type="ECO:0000256" key="5">
    <source>
        <dbReference type="ARBA" id="ARBA00050607"/>
    </source>
</evidence>